<dbReference type="GO" id="GO:0046872">
    <property type="term" value="F:metal ion binding"/>
    <property type="evidence" value="ECO:0007669"/>
    <property type="project" value="UniProtKB-KW"/>
</dbReference>
<comment type="catalytic activity">
    <reaction evidence="9">
        <text>(sulfur carrier)-H + L-cysteine = (sulfur carrier)-SH + L-alanine</text>
        <dbReference type="Rhea" id="RHEA:43892"/>
        <dbReference type="Rhea" id="RHEA-COMP:14737"/>
        <dbReference type="Rhea" id="RHEA-COMP:14739"/>
        <dbReference type="ChEBI" id="CHEBI:29917"/>
        <dbReference type="ChEBI" id="CHEBI:35235"/>
        <dbReference type="ChEBI" id="CHEBI:57972"/>
        <dbReference type="ChEBI" id="CHEBI:64428"/>
        <dbReference type="EC" id="2.8.1.7"/>
    </reaction>
</comment>
<organism evidence="13 14">
    <name type="scientific">Staphylococcus muscae</name>
    <dbReference type="NCBI Taxonomy" id="1294"/>
    <lineage>
        <taxon>Bacteria</taxon>
        <taxon>Bacillati</taxon>
        <taxon>Bacillota</taxon>
        <taxon>Bacilli</taxon>
        <taxon>Bacillales</taxon>
        <taxon>Staphylococcaceae</taxon>
        <taxon>Staphylococcus</taxon>
    </lineage>
</organism>
<dbReference type="KEGG" id="smus:C7J88_01910"/>
<dbReference type="Pfam" id="PF00266">
    <property type="entry name" value="Aminotran_5"/>
    <property type="match status" value="1"/>
</dbReference>
<dbReference type="InterPro" id="IPR000192">
    <property type="entry name" value="Aminotrans_V_dom"/>
</dbReference>
<evidence type="ECO:0000256" key="7">
    <source>
        <dbReference type="ARBA" id="ARBA00023004"/>
    </source>
</evidence>
<evidence type="ECO:0000256" key="3">
    <source>
        <dbReference type="ARBA" id="ARBA00012239"/>
    </source>
</evidence>
<dbReference type="GO" id="GO:0031071">
    <property type="term" value="F:cysteine desulfurase activity"/>
    <property type="evidence" value="ECO:0007669"/>
    <property type="project" value="UniProtKB-EC"/>
</dbReference>
<protein>
    <recommendedName>
        <fullName evidence="3">cysteine desulfurase</fullName>
        <ecNumber evidence="3">2.8.1.7</ecNumber>
    </recommendedName>
</protein>
<dbReference type="PROSITE" id="PS00595">
    <property type="entry name" value="AA_TRANSFER_CLASS_5"/>
    <property type="match status" value="1"/>
</dbReference>
<evidence type="ECO:0000313" key="13">
    <source>
        <dbReference type="EMBL" id="SNW02351.1"/>
    </source>
</evidence>
<evidence type="ECO:0000256" key="2">
    <source>
        <dbReference type="ARBA" id="ARBA00006490"/>
    </source>
</evidence>
<keyword evidence="5" id="KW-0479">Metal-binding</keyword>
<dbReference type="Proteomes" id="UP000652995">
    <property type="component" value="Unassembled WGS sequence"/>
</dbReference>
<dbReference type="NCBIfam" id="NF002806">
    <property type="entry name" value="PRK02948.1"/>
    <property type="match status" value="1"/>
</dbReference>
<evidence type="ECO:0000256" key="6">
    <source>
        <dbReference type="ARBA" id="ARBA00022898"/>
    </source>
</evidence>
<dbReference type="InterPro" id="IPR020578">
    <property type="entry name" value="Aminotrans_V_PyrdxlP_BS"/>
</dbReference>
<keyword evidence="4 13" id="KW-0808">Transferase</keyword>
<dbReference type="InterPro" id="IPR015421">
    <property type="entry name" value="PyrdxlP-dep_Trfase_major"/>
</dbReference>
<keyword evidence="8" id="KW-0411">Iron-sulfur</keyword>
<dbReference type="Gene3D" id="1.10.260.50">
    <property type="match status" value="1"/>
</dbReference>
<dbReference type="InterPro" id="IPR015422">
    <property type="entry name" value="PyrdxlP-dep_Trfase_small"/>
</dbReference>
<dbReference type="Gene3D" id="3.90.1150.10">
    <property type="entry name" value="Aspartate Aminotransferase, domain 1"/>
    <property type="match status" value="1"/>
</dbReference>
<dbReference type="PIRSF" id="PIRSF005572">
    <property type="entry name" value="NifS"/>
    <property type="match status" value="1"/>
</dbReference>
<sequence>MAIYADYAATTPVKPQVIESMMRIYQTHFGNPSSIHTQGRDARHYLDSARRDVAKIINAEPSEIIFTSGATESNNTVIKGIAQANRQQGMHLVTTKIEHHSVLHVFEQLEREGFDVTYLDVDKSGIVDLHQLKQVLRDDTTLVSIMLVNNEVGTVQDIDTIQEIVAESNAYLHTDAVQAIGHLPIDVKELNVDALSLTAHKFGGPKGVGALYVKKNTVLRYQQQGGEQETKRRAGTENVPQIVGLAEAIKLADSERDANNIHVAQLKEQLLVGLQDRAIPFELNGSMVETTNHIVNLYFPFIDIETLLTLLDLAGVYVSSGSACTAGSTIPSHVLSAMYGEDDRVTHSVRISLNELMTTEDINQIIVEIQKIYLKFKKEEHS</sequence>
<dbReference type="Gene3D" id="3.40.640.10">
    <property type="entry name" value="Type I PLP-dependent aspartate aminotransferase-like (Major domain)"/>
    <property type="match status" value="1"/>
</dbReference>
<name>A0A240C2K6_9STAP</name>
<evidence type="ECO:0000259" key="11">
    <source>
        <dbReference type="Pfam" id="PF00266"/>
    </source>
</evidence>
<proteinExistence type="inferred from homology"/>
<gene>
    <name evidence="13" type="primary">iscS_1</name>
    <name evidence="12" type="ORF">GCM10007183_11600</name>
    <name evidence="13" type="ORF">SAMEA4412661_01034</name>
</gene>
<dbReference type="PANTHER" id="PTHR11601">
    <property type="entry name" value="CYSTEINE DESULFURYLASE FAMILY MEMBER"/>
    <property type="match status" value="1"/>
</dbReference>
<dbReference type="PANTHER" id="PTHR11601:SF34">
    <property type="entry name" value="CYSTEINE DESULFURASE"/>
    <property type="match status" value="1"/>
</dbReference>
<dbReference type="EMBL" id="LT906464">
    <property type="protein sequence ID" value="SNW02351.1"/>
    <property type="molecule type" value="Genomic_DNA"/>
</dbReference>
<reference evidence="12" key="4">
    <citation type="submission" date="2024-05" db="EMBL/GenBank/DDBJ databases">
        <authorList>
            <person name="Sun Q."/>
            <person name="Sedlacek I."/>
        </authorList>
    </citation>
    <scope>NUCLEOTIDE SEQUENCE</scope>
    <source>
        <strain evidence="12">CCM 4175</strain>
    </source>
</reference>
<dbReference type="OrthoDB" id="9808002at2"/>
<evidence type="ECO:0000313" key="15">
    <source>
        <dbReference type="Proteomes" id="UP000652995"/>
    </source>
</evidence>
<feature type="domain" description="Aminotransferase class V" evidence="11">
    <location>
        <begin position="3"/>
        <end position="364"/>
    </location>
</feature>
<dbReference type="RefSeq" id="WP_095116662.1">
    <property type="nucleotide sequence ID" value="NZ_BMCB01000005.1"/>
</dbReference>
<reference evidence="13 14" key="2">
    <citation type="submission" date="2017-06" db="EMBL/GenBank/DDBJ databases">
        <authorList>
            <consortium name="Pathogen Informatics"/>
        </authorList>
    </citation>
    <scope>NUCLEOTIDE SEQUENCE [LARGE SCALE GENOMIC DNA]</scope>
    <source>
        <strain evidence="13 14">NCTC13833</strain>
    </source>
</reference>
<accession>A0A240C2K6</accession>
<reference evidence="15" key="3">
    <citation type="journal article" date="2019" name="Int. J. Syst. Evol. Microbiol.">
        <title>The Global Catalogue of Microorganisms (GCM) 10K type strain sequencing project: providing services to taxonomists for standard genome sequencing and annotation.</title>
        <authorList>
            <consortium name="The Broad Institute Genomics Platform"/>
            <consortium name="The Broad Institute Genome Sequencing Center for Infectious Disease"/>
            <person name="Wu L."/>
            <person name="Ma J."/>
        </authorList>
    </citation>
    <scope>NUCLEOTIDE SEQUENCE [LARGE SCALE GENOMIC DNA]</scope>
    <source>
        <strain evidence="15">CCM 4175</strain>
    </source>
</reference>
<dbReference type="InterPro" id="IPR015424">
    <property type="entry name" value="PyrdxlP-dep_Trfase"/>
</dbReference>
<reference evidence="12" key="1">
    <citation type="journal article" date="2014" name="Int. J. Syst. Evol. Microbiol.">
        <title>Complete genome of a new Firmicutes species belonging to the dominant human colonic microbiota ('Ruminococcus bicirculans') reveals two chromosomes and a selective capacity to utilize plant glucans.</title>
        <authorList>
            <consortium name="NISC Comparative Sequencing Program"/>
            <person name="Wegmann U."/>
            <person name="Louis P."/>
            <person name="Goesmann A."/>
            <person name="Henrissat B."/>
            <person name="Duncan S.H."/>
            <person name="Flint H.J."/>
        </authorList>
    </citation>
    <scope>NUCLEOTIDE SEQUENCE</scope>
    <source>
        <strain evidence="12">CCM 4175</strain>
    </source>
</reference>
<dbReference type="EMBL" id="BMCB01000005">
    <property type="protein sequence ID" value="GGA89061.1"/>
    <property type="molecule type" value="Genomic_DNA"/>
</dbReference>
<evidence type="ECO:0000313" key="14">
    <source>
        <dbReference type="Proteomes" id="UP000243706"/>
    </source>
</evidence>
<dbReference type="InterPro" id="IPR016454">
    <property type="entry name" value="Cysteine_dSase"/>
</dbReference>
<dbReference type="FunFam" id="3.40.640.10:FF:000084">
    <property type="entry name" value="IscS-like cysteine desulfurase"/>
    <property type="match status" value="1"/>
</dbReference>
<dbReference type="AlphaFoldDB" id="A0A240C2K6"/>
<comment type="similarity">
    <text evidence="2">Belongs to the class-V pyridoxal-phosphate-dependent aminotransferase family. NifS/IscS subfamily.</text>
</comment>
<keyword evidence="7" id="KW-0408">Iron</keyword>
<dbReference type="GO" id="GO:0051536">
    <property type="term" value="F:iron-sulfur cluster binding"/>
    <property type="evidence" value="ECO:0007669"/>
    <property type="project" value="UniProtKB-KW"/>
</dbReference>
<keyword evidence="6" id="KW-0663">Pyridoxal phosphate</keyword>
<dbReference type="SUPFAM" id="SSF53383">
    <property type="entry name" value="PLP-dependent transferases"/>
    <property type="match status" value="1"/>
</dbReference>
<evidence type="ECO:0000256" key="4">
    <source>
        <dbReference type="ARBA" id="ARBA00022679"/>
    </source>
</evidence>
<evidence type="ECO:0000313" key="12">
    <source>
        <dbReference type="EMBL" id="GGA89061.1"/>
    </source>
</evidence>
<dbReference type="EC" id="2.8.1.7" evidence="3"/>
<keyword evidence="15" id="KW-1185">Reference proteome</keyword>
<evidence type="ECO:0000256" key="1">
    <source>
        <dbReference type="ARBA" id="ARBA00001933"/>
    </source>
</evidence>
<evidence type="ECO:0000256" key="8">
    <source>
        <dbReference type="ARBA" id="ARBA00023014"/>
    </source>
</evidence>
<comment type="cofactor">
    <cofactor evidence="1 10">
        <name>pyridoxal 5'-phosphate</name>
        <dbReference type="ChEBI" id="CHEBI:597326"/>
    </cofactor>
</comment>
<evidence type="ECO:0000256" key="9">
    <source>
        <dbReference type="ARBA" id="ARBA00050776"/>
    </source>
</evidence>
<evidence type="ECO:0000256" key="5">
    <source>
        <dbReference type="ARBA" id="ARBA00022723"/>
    </source>
</evidence>
<dbReference type="Proteomes" id="UP000243706">
    <property type="component" value="Chromosome 1"/>
</dbReference>
<evidence type="ECO:0000256" key="10">
    <source>
        <dbReference type="RuleBase" id="RU004504"/>
    </source>
</evidence>